<evidence type="ECO:0000313" key="6">
    <source>
        <dbReference type="EMBL" id="GJN63709.1"/>
    </source>
</evidence>
<dbReference type="Proteomes" id="UP001055185">
    <property type="component" value="Unassembled WGS sequence"/>
</dbReference>
<evidence type="ECO:0000256" key="4">
    <source>
        <dbReference type="ARBA" id="ARBA00023163"/>
    </source>
</evidence>
<dbReference type="GO" id="GO:0003677">
    <property type="term" value="F:DNA binding"/>
    <property type="evidence" value="ECO:0007669"/>
    <property type="project" value="UniProtKB-KW"/>
</dbReference>
<dbReference type="RefSeq" id="WP_238315900.1">
    <property type="nucleotide sequence ID" value="NZ_BQKV01000017.1"/>
</dbReference>
<dbReference type="GO" id="GO:0003700">
    <property type="term" value="F:DNA-binding transcription factor activity"/>
    <property type="evidence" value="ECO:0007669"/>
    <property type="project" value="InterPro"/>
</dbReference>
<dbReference type="PROSITE" id="PS50931">
    <property type="entry name" value="HTH_LYSR"/>
    <property type="match status" value="1"/>
</dbReference>
<keyword evidence="4" id="KW-0804">Transcription</keyword>
<dbReference type="FunFam" id="1.10.10.10:FF:000001">
    <property type="entry name" value="LysR family transcriptional regulator"/>
    <property type="match status" value="1"/>
</dbReference>
<protein>
    <submittedName>
        <fullName evidence="6">LysR family transcriptional regulator</fullName>
    </submittedName>
</protein>
<dbReference type="CDD" id="cd05466">
    <property type="entry name" value="PBP2_LTTR_substrate"/>
    <property type="match status" value="1"/>
</dbReference>
<accession>A0AA37IX55</accession>
<dbReference type="InterPro" id="IPR036388">
    <property type="entry name" value="WH-like_DNA-bd_sf"/>
</dbReference>
<dbReference type="PANTHER" id="PTHR30346:SF0">
    <property type="entry name" value="HCA OPERON TRANSCRIPTIONAL ACTIVATOR HCAR"/>
    <property type="match status" value="1"/>
</dbReference>
<comment type="similarity">
    <text evidence="1">Belongs to the LysR transcriptional regulatory family.</text>
</comment>
<dbReference type="Gene3D" id="1.10.10.10">
    <property type="entry name" value="Winged helix-like DNA-binding domain superfamily/Winged helix DNA-binding domain"/>
    <property type="match status" value="1"/>
</dbReference>
<evidence type="ECO:0000256" key="1">
    <source>
        <dbReference type="ARBA" id="ARBA00009437"/>
    </source>
</evidence>
<sequence length="293" mass="33177">MDYKQLKFFRKICEEKSINRAAQKLFISQQALSKSIAKLEEELGTPLFIRTSGGVRLTPAGELLEQRAGAYLEEHDDILCQLRAAQEGTHLRIGFFMGLLQELPPRFFTRFMDAHPEIQFHFHSYTDNEHSRAYQNDNCDLVITTGPLGQGFAELAHLETRIGIMLSESNPLAARPELSLADLKGQLLISLNTENRSQTQLLEALRAQGLVIDTVLGDADGDLIQELLGRGYISFYAGKQSALPEGIVFRFLKDLHLYWEFYIYGHRGHRLTAVERELIRAILDAVSPEETQT</sequence>
<name>A0AA37IX55_9FIRM</name>
<dbReference type="InterPro" id="IPR005119">
    <property type="entry name" value="LysR_subst-bd"/>
</dbReference>
<evidence type="ECO:0000256" key="2">
    <source>
        <dbReference type="ARBA" id="ARBA00023015"/>
    </source>
</evidence>
<organism evidence="6 7">
    <name type="scientific">Faecalibacterium gallinarum</name>
    <dbReference type="NCBI Taxonomy" id="2903556"/>
    <lineage>
        <taxon>Bacteria</taxon>
        <taxon>Bacillati</taxon>
        <taxon>Bacillota</taxon>
        <taxon>Clostridia</taxon>
        <taxon>Eubacteriales</taxon>
        <taxon>Oscillospiraceae</taxon>
        <taxon>Faecalibacterium</taxon>
    </lineage>
</organism>
<dbReference type="SUPFAM" id="SSF53850">
    <property type="entry name" value="Periplasmic binding protein-like II"/>
    <property type="match status" value="1"/>
</dbReference>
<feature type="domain" description="HTH lysR-type" evidence="5">
    <location>
        <begin position="1"/>
        <end position="58"/>
    </location>
</feature>
<dbReference type="SUPFAM" id="SSF46785">
    <property type="entry name" value="Winged helix' DNA-binding domain"/>
    <property type="match status" value="1"/>
</dbReference>
<dbReference type="InterPro" id="IPR000847">
    <property type="entry name" value="LysR_HTH_N"/>
</dbReference>
<proteinExistence type="inferred from homology"/>
<comment type="caution">
    <text evidence="6">The sequence shown here is derived from an EMBL/GenBank/DDBJ whole genome shotgun (WGS) entry which is preliminary data.</text>
</comment>
<dbReference type="Pfam" id="PF00126">
    <property type="entry name" value="HTH_1"/>
    <property type="match status" value="1"/>
</dbReference>
<gene>
    <name evidence="6" type="ORF">JCM17207_03340</name>
</gene>
<keyword evidence="7" id="KW-1185">Reference proteome</keyword>
<keyword evidence="2" id="KW-0805">Transcription regulation</keyword>
<dbReference type="Gene3D" id="3.40.190.290">
    <property type="match status" value="1"/>
</dbReference>
<evidence type="ECO:0000313" key="7">
    <source>
        <dbReference type="Proteomes" id="UP001055185"/>
    </source>
</evidence>
<dbReference type="EMBL" id="BQKV01000017">
    <property type="protein sequence ID" value="GJN63709.1"/>
    <property type="molecule type" value="Genomic_DNA"/>
</dbReference>
<dbReference type="GO" id="GO:0032993">
    <property type="term" value="C:protein-DNA complex"/>
    <property type="evidence" value="ECO:0007669"/>
    <property type="project" value="TreeGrafter"/>
</dbReference>
<evidence type="ECO:0000259" key="5">
    <source>
        <dbReference type="PROSITE" id="PS50931"/>
    </source>
</evidence>
<dbReference type="PANTHER" id="PTHR30346">
    <property type="entry name" value="TRANSCRIPTIONAL DUAL REGULATOR HCAR-RELATED"/>
    <property type="match status" value="1"/>
</dbReference>
<dbReference type="AlphaFoldDB" id="A0AA37IX55"/>
<evidence type="ECO:0000256" key="3">
    <source>
        <dbReference type="ARBA" id="ARBA00023125"/>
    </source>
</evidence>
<dbReference type="PRINTS" id="PR00039">
    <property type="entry name" value="HTHLYSR"/>
</dbReference>
<dbReference type="Pfam" id="PF03466">
    <property type="entry name" value="LysR_substrate"/>
    <property type="match status" value="1"/>
</dbReference>
<reference evidence="6" key="1">
    <citation type="journal article" date="2022" name="Int. J. Syst. Evol. Microbiol.">
        <title>Genome-based, phenotypic and chemotaxonomic classification of Faecalibacterium strains: proposal of three novel species Faecalibacterium duncaniae sp. nov., Faecalibacterium hattorii sp. nov. and Faecalibacterium gallinarum sp. nov. .</title>
        <authorList>
            <person name="Sakamoto M."/>
            <person name="Sakurai N."/>
            <person name="Tanno H."/>
            <person name="Iino T."/>
            <person name="Ohkuma M."/>
            <person name="Endo A."/>
        </authorList>
    </citation>
    <scope>NUCLEOTIDE SEQUENCE</scope>
    <source>
        <strain evidence="6">JCM 17207</strain>
    </source>
</reference>
<keyword evidence="3" id="KW-0238">DNA-binding</keyword>
<dbReference type="InterPro" id="IPR036390">
    <property type="entry name" value="WH_DNA-bd_sf"/>
</dbReference>